<gene>
    <name evidence="3" type="ORF">A2765_04400</name>
</gene>
<organism evidence="3 4">
    <name type="scientific">Candidatus Kaiserbacteria bacterium RIFCSPHIGHO2_01_FULL_56_24</name>
    <dbReference type="NCBI Taxonomy" id="1798487"/>
    <lineage>
        <taxon>Bacteria</taxon>
        <taxon>Candidatus Kaiseribacteriota</taxon>
    </lineage>
</organism>
<dbReference type="EMBL" id="MFLA01000016">
    <property type="protein sequence ID" value="OGG59799.1"/>
    <property type="molecule type" value="Genomic_DNA"/>
</dbReference>
<evidence type="ECO:0000256" key="2">
    <source>
        <dbReference type="SAM" id="SignalP"/>
    </source>
</evidence>
<name>A0A1F6DEE8_9BACT</name>
<comment type="caution">
    <text evidence="3">The sequence shown here is derived from an EMBL/GenBank/DDBJ whole genome shotgun (WGS) entry which is preliminary data.</text>
</comment>
<evidence type="ECO:0000313" key="3">
    <source>
        <dbReference type="EMBL" id="OGG59799.1"/>
    </source>
</evidence>
<feature type="signal peptide" evidence="2">
    <location>
        <begin position="1"/>
        <end position="16"/>
    </location>
</feature>
<sequence length="108" mass="11796">MTLLATLCFCATAATAQMPSDMTQGEAQVLIESGVRSPDLPTCKEAEGRPGLKKLNETLIQAGKPTYKCWRCKGDAEPRCKVPYADSDMLPPRSAPRSIPQNWQEQGI</sequence>
<dbReference type="Proteomes" id="UP000176377">
    <property type="component" value="Unassembled WGS sequence"/>
</dbReference>
<accession>A0A1F6DEE8</accession>
<dbReference type="AlphaFoldDB" id="A0A1F6DEE8"/>
<proteinExistence type="predicted"/>
<reference evidence="3 4" key="1">
    <citation type="journal article" date="2016" name="Nat. Commun.">
        <title>Thousands of microbial genomes shed light on interconnected biogeochemical processes in an aquifer system.</title>
        <authorList>
            <person name="Anantharaman K."/>
            <person name="Brown C.T."/>
            <person name="Hug L.A."/>
            <person name="Sharon I."/>
            <person name="Castelle C.J."/>
            <person name="Probst A.J."/>
            <person name="Thomas B.C."/>
            <person name="Singh A."/>
            <person name="Wilkins M.J."/>
            <person name="Karaoz U."/>
            <person name="Brodie E.L."/>
            <person name="Williams K.H."/>
            <person name="Hubbard S.S."/>
            <person name="Banfield J.F."/>
        </authorList>
    </citation>
    <scope>NUCLEOTIDE SEQUENCE [LARGE SCALE GENOMIC DNA]</scope>
</reference>
<evidence type="ECO:0000256" key="1">
    <source>
        <dbReference type="SAM" id="MobiDB-lite"/>
    </source>
</evidence>
<keyword evidence="2" id="KW-0732">Signal</keyword>
<feature type="compositionally biased region" description="Polar residues" evidence="1">
    <location>
        <begin position="99"/>
        <end position="108"/>
    </location>
</feature>
<feature type="chain" id="PRO_5009523803" evidence="2">
    <location>
        <begin position="17"/>
        <end position="108"/>
    </location>
</feature>
<feature type="region of interest" description="Disordered" evidence="1">
    <location>
        <begin position="83"/>
        <end position="108"/>
    </location>
</feature>
<evidence type="ECO:0000313" key="4">
    <source>
        <dbReference type="Proteomes" id="UP000176377"/>
    </source>
</evidence>
<protein>
    <submittedName>
        <fullName evidence="3">Uncharacterized protein</fullName>
    </submittedName>
</protein>